<dbReference type="Proteomes" id="UP001161391">
    <property type="component" value="Unassembled WGS sequence"/>
</dbReference>
<name>A0ABQ5VEM3_9PROT</name>
<dbReference type="SUPFAM" id="SSF51735">
    <property type="entry name" value="NAD(P)-binding Rossmann-fold domains"/>
    <property type="match status" value="1"/>
</dbReference>
<reference evidence="4" key="1">
    <citation type="journal article" date="2014" name="Int. J. Syst. Evol. Microbiol.">
        <title>Complete genome of a new Firmicutes species belonging to the dominant human colonic microbiota ('Ruminococcus bicirculans') reveals two chromosomes and a selective capacity to utilize plant glucans.</title>
        <authorList>
            <consortium name="NISC Comparative Sequencing Program"/>
            <person name="Wegmann U."/>
            <person name="Louis P."/>
            <person name="Goesmann A."/>
            <person name="Henrissat B."/>
            <person name="Duncan S.H."/>
            <person name="Flint H.J."/>
        </authorList>
    </citation>
    <scope>NUCLEOTIDE SEQUENCE</scope>
    <source>
        <strain evidence="4">NBRC 108219</strain>
    </source>
</reference>
<dbReference type="InterPro" id="IPR020904">
    <property type="entry name" value="Sc_DH/Rdtase_CS"/>
</dbReference>
<evidence type="ECO:0000256" key="2">
    <source>
        <dbReference type="ARBA" id="ARBA00023002"/>
    </source>
</evidence>
<dbReference type="EMBL" id="BSNK01000002">
    <property type="protein sequence ID" value="GLQ25145.1"/>
    <property type="molecule type" value="Genomic_DNA"/>
</dbReference>
<comment type="caution">
    <text evidence="4">The sequence shown here is derived from an EMBL/GenBank/DDBJ whole genome shotgun (WGS) entry which is preliminary data.</text>
</comment>
<accession>A0ABQ5VEM3</accession>
<comment type="similarity">
    <text evidence="1 3">Belongs to the short-chain dehydrogenases/reductases (SDR) family.</text>
</comment>
<dbReference type="Pfam" id="PF00106">
    <property type="entry name" value="adh_short"/>
    <property type="match status" value="1"/>
</dbReference>
<dbReference type="PRINTS" id="PR00081">
    <property type="entry name" value="GDHRDH"/>
</dbReference>
<gene>
    <name evidence="4" type="ORF">GCM10007853_30190</name>
</gene>
<dbReference type="Gene3D" id="3.40.50.720">
    <property type="entry name" value="NAD(P)-binding Rossmann-like Domain"/>
    <property type="match status" value="1"/>
</dbReference>
<dbReference type="PANTHER" id="PTHR45024:SF2">
    <property type="entry name" value="SCP2 DOMAIN-CONTAINING PROTEIN"/>
    <property type="match status" value="1"/>
</dbReference>
<evidence type="ECO:0000313" key="5">
    <source>
        <dbReference type="Proteomes" id="UP001161391"/>
    </source>
</evidence>
<protein>
    <submittedName>
        <fullName evidence="4">3-oxoacyl-ACP reductase</fullName>
    </submittedName>
</protein>
<keyword evidence="5" id="KW-1185">Reference proteome</keyword>
<keyword evidence="2" id="KW-0560">Oxidoreductase</keyword>
<dbReference type="PRINTS" id="PR00080">
    <property type="entry name" value="SDRFAMILY"/>
</dbReference>
<evidence type="ECO:0000313" key="4">
    <source>
        <dbReference type="EMBL" id="GLQ25145.1"/>
    </source>
</evidence>
<dbReference type="PANTHER" id="PTHR45024">
    <property type="entry name" value="DEHYDROGENASES, SHORT CHAIN"/>
    <property type="match status" value="1"/>
</dbReference>
<evidence type="ECO:0000256" key="1">
    <source>
        <dbReference type="ARBA" id="ARBA00006484"/>
    </source>
</evidence>
<sequence>MAERPRTALVTGAGKGLGAAFATGLANDGCQVVVNNRTHSNTPSSAQHIAQSIRQSGGIATHQESAVDDPGAAAVIIDDTVEHFGGLDILVLNAGISGPAVKIDSEADTKLRDVMEINFFSNAALIAAAMPHLQASKAGRILLIASSAGLYGVRGRAAYAASKGALIAYGKSLADEHRRTPIRVNMLAPYAATAMTAGEGGAADPRLDPVNATAAAVWLCRPECDRTGEVWVSGAGHAARGAVIESQGGTIPDGTPDGFGHAVATLAQLTDIREYNSAQQAFASFMRPITQSSV</sequence>
<reference evidence="4" key="2">
    <citation type="submission" date="2023-01" db="EMBL/GenBank/DDBJ databases">
        <title>Draft genome sequence of Algimonas ampicilliniresistens strain NBRC 108219.</title>
        <authorList>
            <person name="Sun Q."/>
            <person name="Mori K."/>
        </authorList>
    </citation>
    <scope>NUCLEOTIDE SEQUENCE</scope>
    <source>
        <strain evidence="4">NBRC 108219</strain>
    </source>
</reference>
<dbReference type="InterPro" id="IPR036291">
    <property type="entry name" value="NAD(P)-bd_dom_sf"/>
</dbReference>
<evidence type="ECO:0000256" key="3">
    <source>
        <dbReference type="RuleBase" id="RU000363"/>
    </source>
</evidence>
<dbReference type="PROSITE" id="PS00061">
    <property type="entry name" value="ADH_SHORT"/>
    <property type="match status" value="1"/>
</dbReference>
<dbReference type="InterPro" id="IPR002347">
    <property type="entry name" value="SDR_fam"/>
</dbReference>
<organism evidence="4 5">
    <name type="scientific">Algimonas ampicilliniresistens</name>
    <dbReference type="NCBI Taxonomy" id="1298735"/>
    <lineage>
        <taxon>Bacteria</taxon>
        <taxon>Pseudomonadati</taxon>
        <taxon>Pseudomonadota</taxon>
        <taxon>Alphaproteobacteria</taxon>
        <taxon>Maricaulales</taxon>
        <taxon>Robiginitomaculaceae</taxon>
        <taxon>Algimonas</taxon>
    </lineage>
</organism>
<proteinExistence type="inferred from homology"/>
<dbReference type="InterPro" id="IPR051687">
    <property type="entry name" value="Peroxisomal_Beta-Oxidation"/>
</dbReference>